<reference evidence="1" key="1">
    <citation type="journal article" date="2020" name="mSystems">
        <title>Genome- and Community-Level Interaction Insights into Carbon Utilization and Element Cycling Functions of Hydrothermarchaeota in Hydrothermal Sediment.</title>
        <authorList>
            <person name="Zhou Z."/>
            <person name="Liu Y."/>
            <person name="Xu W."/>
            <person name="Pan J."/>
            <person name="Luo Z.H."/>
            <person name="Li M."/>
        </authorList>
    </citation>
    <scope>NUCLEOTIDE SEQUENCE [LARGE SCALE GENOMIC DNA]</scope>
    <source>
        <strain evidence="1">HyVt-237</strain>
    </source>
</reference>
<gene>
    <name evidence="1" type="ORF">ENG67_00985</name>
</gene>
<evidence type="ECO:0008006" key="2">
    <source>
        <dbReference type="Google" id="ProtNLM"/>
    </source>
</evidence>
<feature type="non-terminal residue" evidence="1">
    <location>
        <position position="310"/>
    </location>
</feature>
<sequence length="310" mass="35440">MRLRFLSIISLLGSLWGQPPGSALCIRNDLDFLNLRRGTASKVSEFFGPGDSFPKPDDLLEQKMIFLNSNYLRLSFRADSLARGYLTASFKLKLGRALLVMEPTLKVGRSPDYPTHLWKDFAAGDFIHGYLRIPFGNFKFIAGRYPFYEGPTFGEPFFFSGTLPPLDLGGFTFEKGPFGFLYLFSPLGLRLPDSVQRYLNYHKLAFSPADGLSLYFSEAALYGGRNALPDPYYMNPFLLYYPRLWNRRIVDENILWSFGFNAVTRNKTFYGELIIDDFPYTVERNEHPKLAWLLGTILGQPFGLDGLFLR</sequence>
<dbReference type="InterPro" id="IPR038636">
    <property type="entry name" value="Wzi_sf"/>
</dbReference>
<evidence type="ECO:0000313" key="1">
    <source>
        <dbReference type="EMBL" id="HDM89768.1"/>
    </source>
</evidence>
<comment type="caution">
    <text evidence="1">The sequence shown here is derived from an EMBL/GenBank/DDBJ whole genome shotgun (WGS) entry which is preliminary data.</text>
</comment>
<dbReference type="Proteomes" id="UP000885931">
    <property type="component" value="Unassembled WGS sequence"/>
</dbReference>
<organism evidence="1">
    <name type="scientific">candidate division WOR-3 bacterium</name>
    <dbReference type="NCBI Taxonomy" id="2052148"/>
    <lineage>
        <taxon>Bacteria</taxon>
        <taxon>Bacteria division WOR-3</taxon>
    </lineage>
</organism>
<dbReference type="AlphaFoldDB" id="A0A7C1BFF4"/>
<protein>
    <recommendedName>
        <fullName evidence="2">Bacterial surface antigen (D15) domain-containing protein</fullName>
    </recommendedName>
</protein>
<name>A0A7C1BFF4_UNCW3</name>
<proteinExistence type="predicted"/>
<dbReference type="Gene3D" id="2.40.160.130">
    <property type="entry name" value="Capsule assembly protein Wzi"/>
    <property type="match status" value="1"/>
</dbReference>
<dbReference type="EMBL" id="DRBW01000037">
    <property type="protein sequence ID" value="HDM89768.1"/>
    <property type="molecule type" value="Genomic_DNA"/>
</dbReference>
<accession>A0A7C1BFF4</accession>